<protein>
    <submittedName>
        <fullName evidence="1">Uncharacterized protein</fullName>
    </submittedName>
</protein>
<keyword evidence="2" id="KW-1185">Reference proteome</keyword>
<comment type="caution">
    <text evidence="1">The sequence shown here is derived from an EMBL/GenBank/DDBJ whole genome shotgun (WGS) entry which is preliminary data.</text>
</comment>
<evidence type="ECO:0000313" key="2">
    <source>
        <dbReference type="Proteomes" id="UP001205486"/>
    </source>
</evidence>
<sequence length="33" mass="3621">MLRMFVEEASALASIVLFVGMVAVWAQLIPQLS</sequence>
<proteinExistence type="predicted"/>
<reference evidence="1" key="1">
    <citation type="submission" date="2022-03" db="EMBL/GenBank/DDBJ databases">
        <title>Interactions between chemoautotrophic and heterotrophic bacteria.</title>
        <authorList>
            <person name="Santoro A."/>
        </authorList>
    </citation>
    <scope>NUCLEOTIDE SEQUENCE</scope>
    <source>
        <strain evidence="1">Nb-106</strain>
    </source>
</reference>
<dbReference type="EMBL" id="JALJZS010000001">
    <property type="protein sequence ID" value="MCP1998061.1"/>
    <property type="molecule type" value="Genomic_DNA"/>
</dbReference>
<organism evidence="1 2">
    <name type="scientific">Nitrobacter winogradskyi</name>
    <name type="common">Nitrobacter agilis</name>
    <dbReference type="NCBI Taxonomy" id="913"/>
    <lineage>
        <taxon>Bacteria</taxon>
        <taxon>Pseudomonadati</taxon>
        <taxon>Pseudomonadota</taxon>
        <taxon>Alphaproteobacteria</taxon>
        <taxon>Hyphomicrobiales</taxon>
        <taxon>Nitrobacteraceae</taxon>
        <taxon>Nitrobacter</taxon>
    </lineage>
</organism>
<dbReference type="Proteomes" id="UP001205486">
    <property type="component" value="Unassembled WGS sequence"/>
</dbReference>
<name>A0ACC6AEE7_NITWI</name>
<gene>
    <name evidence="1" type="ORF">J2S34_000483</name>
</gene>
<evidence type="ECO:0000313" key="1">
    <source>
        <dbReference type="EMBL" id="MCP1998061.1"/>
    </source>
</evidence>
<accession>A0ACC6AEE7</accession>